<protein>
    <recommendedName>
        <fullName evidence="4">CorA-like Mg2+ transporter protein</fullName>
    </recommendedName>
</protein>
<dbReference type="RefSeq" id="WP_176163068.1">
    <property type="nucleotide sequence ID" value="NZ_CP054929.1"/>
</dbReference>
<gene>
    <name evidence="2" type="ORF">HUT08_19415</name>
</gene>
<keyword evidence="3" id="KW-1185">Reference proteome</keyword>
<evidence type="ECO:0008006" key="4">
    <source>
        <dbReference type="Google" id="ProtNLM"/>
    </source>
</evidence>
<evidence type="ECO:0000256" key="1">
    <source>
        <dbReference type="SAM" id="Phobius"/>
    </source>
</evidence>
<keyword evidence="1" id="KW-0812">Transmembrane</keyword>
<keyword evidence="1" id="KW-1133">Transmembrane helix</keyword>
<organism evidence="2 3">
    <name type="scientific">Streptomyces buecherae</name>
    <dbReference type="NCBI Taxonomy" id="2763006"/>
    <lineage>
        <taxon>Bacteria</taxon>
        <taxon>Bacillati</taxon>
        <taxon>Actinomycetota</taxon>
        <taxon>Actinomycetes</taxon>
        <taxon>Kitasatosporales</taxon>
        <taxon>Streptomycetaceae</taxon>
        <taxon>Streptomyces</taxon>
    </lineage>
</organism>
<dbReference type="EMBL" id="CP054929">
    <property type="protein sequence ID" value="QKW51347.1"/>
    <property type="molecule type" value="Genomic_DNA"/>
</dbReference>
<dbReference type="Proteomes" id="UP000509303">
    <property type="component" value="Chromosome"/>
</dbReference>
<sequence>MSGAAPDSGSARDPGALVRRDTVLIVAVRIDAPPPEPFAAGPLVRRWQRADGNDVYSTATRRAEYTSQRLAPLLWDATVRWHADERLDPGAAPHGFELTAVELIRLNDSVLGMFRRMGARPEANGVALLHGRLPALPPARMPTALRQCADVDAHHAGGAYRDWAARRLPPGCRLSATEREAVYCAFITARDDLPRLNQGAGHASWSTADQWLWQMYHASDFPPGDEAPDELASLRFRLRNNVRGVLGLRGLVLVGTEPDPGREAPNNYYNGTTYHLTSLYADALALARLHQVVLTAFGTEVARIAEGEPKRREVGQLERDLLVFRRGYWSADFGRQDTVDAVTRTWQRGAGLPETLQSLKDDLGEFSRQVQAAETEMTNAILGLLAAIGLPFGVGLAIWQGLSSSSLTSLGWSLGGIGVVIVLLLVGFPGLRRLLLELWRDRRRS</sequence>
<feature type="transmembrane region" description="Helical" evidence="1">
    <location>
        <begin position="411"/>
        <end position="435"/>
    </location>
</feature>
<accession>A0A7H8N9V7</accession>
<reference evidence="2 3" key="1">
    <citation type="submission" date="2020-06" db="EMBL/GenBank/DDBJ databases">
        <title>Genome mining for natural products.</title>
        <authorList>
            <person name="Zhang B."/>
            <person name="Shi J."/>
            <person name="Ge H."/>
        </authorList>
    </citation>
    <scope>NUCLEOTIDE SEQUENCE [LARGE SCALE GENOMIC DNA]</scope>
    <source>
        <strain evidence="2 3">NA00687</strain>
    </source>
</reference>
<evidence type="ECO:0000313" key="2">
    <source>
        <dbReference type="EMBL" id="QKW51347.1"/>
    </source>
</evidence>
<name>A0A7H8N9V7_9ACTN</name>
<evidence type="ECO:0000313" key="3">
    <source>
        <dbReference type="Proteomes" id="UP000509303"/>
    </source>
</evidence>
<keyword evidence="1" id="KW-0472">Membrane</keyword>
<proteinExistence type="predicted"/>
<feature type="transmembrane region" description="Helical" evidence="1">
    <location>
        <begin position="377"/>
        <end position="399"/>
    </location>
</feature>
<dbReference type="AlphaFoldDB" id="A0A7H8N9V7"/>